<evidence type="ECO:0000256" key="2">
    <source>
        <dbReference type="ARBA" id="ARBA00022448"/>
    </source>
</evidence>
<dbReference type="InterPro" id="IPR008969">
    <property type="entry name" value="CarboxyPept-like_regulatory"/>
</dbReference>
<proteinExistence type="inferred from homology"/>
<dbReference type="OrthoDB" id="99480at2"/>
<dbReference type="Proteomes" id="UP000324376">
    <property type="component" value="Unassembled WGS sequence"/>
</dbReference>
<comment type="similarity">
    <text evidence="7">Belongs to the TonB-dependent receptor family.</text>
</comment>
<dbReference type="AlphaFoldDB" id="A0A5S5C2W3"/>
<dbReference type="InterPro" id="IPR039426">
    <property type="entry name" value="TonB-dep_rcpt-like"/>
</dbReference>
<dbReference type="PANTHER" id="PTHR30069:SF36">
    <property type="entry name" value="BLL6948 PROTEIN"/>
    <property type="match status" value="1"/>
</dbReference>
<organism evidence="9 10">
    <name type="scientific">Aquimarina intermedia</name>
    <dbReference type="NCBI Taxonomy" id="350814"/>
    <lineage>
        <taxon>Bacteria</taxon>
        <taxon>Pseudomonadati</taxon>
        <taxon>Bacteroidota</taxon>
        <taxon>Flavobacteriia</taxon>
        <taxon>Flavobacteriales</taxon>
        <taxon>Flavobacteriaceae</taxon>
        <taxon>Aquimarina</taxon>
    </lineage>
</organism>
<sequence length="741" mass="83224">MRYPTMLFFLLSIVVQGQERLVQGVILDEFELPVAEVYVYNTNSQKHVHTLENGSFSLIQNSVGDTLKLRLLGFEPEDIVLNERMLSGATTFQIKSKVFQLDEMVLQQELNPLQTIEKFDNTINPVNSSQELLQRVPGLFIGQHAGGGKAEQIFLRGFDVDHGTDVRITVDGMPVNMVSHAHGQGYADLHFVIPETMDRMEFDKGPYYATQGNFNTAGYIAFQTTDRFEQNKIKVEAGDFNTLRTVGLFNWSPKNDDEQFITAIEYMEGNGPFEAPQNFNRLNLFGKYKKVFDTQQFEISASYFKSRWDASGQIPERAVAQGIISRFGAIDATEGGETSRSNVNATFTKYLTANSTFRAQAYVSKYDFLLFSNFTFFLNDPVNGDQIKQYESRNLMGITSTLTNNYVVGGTEIDAKAGFGMRYDAVDDIELSKTLNRKTVLAYEQLGAIDETNIFSFLEAEITRGKLKITPGLRLDYFKNIYEDELAATYESTAETETLISPKLRLDYAATSNLNLFFKAGIGFHSNDTRVVVLQNGRETLPKASGADLGLYWKPVPKIFLSSALWILDLEQEFVYVGDEGVVEPSGATRRLGVDFSARYQMNDWLFLDSDFTYTHARSKEAETGEDYIPLAPKVTVAGGLGVDNLNNFSGGIRYRYLGDRAANEDNSIVAKGYFVTDANVSYTLSNITLGVSMDNMFDVEWNETQFATTSRLANETEPVEEIHFTPGTSRFLKASITYSF</sequence>
<dbReference type="Gene3D" id="2.170.130.10">
    <property type="entry name" value="TonB-dependent receptor, plug domain"/>
    <property type="match status" value="1"/>
</dbReference>
<gene>
    <name evidence="9" type="ORF">BD809_10614</name>
</gene>
<evidence type="ECO:0000313" key="10">
    <source>
        <dbReference type="Proteomes" id="UP000324376"/>
    </source>
</evidence>
<dbReference type="InterPro" id="IPR036942">
    <property type="entry name" value="Beta-barrel_TonB_sf"/>
</dbReference>
<dbReference type="SUPFAM" id="SSF56935">
    <property type="entry name" value="Porins"/>
    <property type="match status" value="1"/>
</dbReference>
<evidence type="ECO:0000256" key="5">
    <source>
        <dbReference type="ARBA" id="ARBA00023136"/>
    </source>
</evidence>
<protein>
    <submittedName>
        <fullName evidence="9">Outer membrane receptor protein involved in Fe transport</fullName>
    </submittedName>
</protein>
<dbReference type="SUPFAM" id="SSF49464">
    <property type="entry name" value="Carboxypeptidase regulatory domain-like"/>
    <property type="match status" value="1"/>
</dbReference>
<dbReference type="RefSeq" id="WP_148782803.1">
    <property type="nucleotide sequence ID" value="NZ_VNHU01000006.1"/>
</dbReference>
<evidence type="ECO:0000256" key="3">
    <source>
        <dbReference type="ARBA" id="ARBA00022452"/>
    </source>
</evidence>
<dbReference type="PANTHER" id="PTHR30069">
    <property type="entry name" value="TONB-DEPENDENT OUTER MEMBRANE RECEPTOR"/>
    <property type="match status" value="1"/>
</dbReference>
<dbReference type="InterPro" id="IPR012910">
    <property type="entry name" value="Plug_dom"/>
</dbReference>
<keyword evidence="6 7" id="KW-0998">Cell outer membrane</keyword>
<accession>A0A5S5C2W3</accession>
<feature type="domain" description="TonB-dependent receptor plug" evidence="8">
    <location>
        <begin position="123"/>
        <end position="218"/>
    </location>
</feature>
<keyword evidence="3 7" id="KW-1134">Transmembrane beta strand</keyword>
<keyword evidence="9" id="KW-0675">Receptor</keyword>
<evidence type="ECO:0000256" key="1">
    <source>
        <dbReference type="ARBA" id="ARBA00004571"/>
    </source>
</evidence>
<dbReference type="Gene3D" id="2.40.170.20">
    <property type="entry name" value="TonB-dependent receptor, beta-barrel domain"/>
    <property type="match status" value="1"/>
</dbReference>
<evidence type="ECO:0000259" key="8">
    <source>
        <dbReference type="Pfam" id="PF07715"/>
    </source>
</evidence>
<comment type="caution">
    <text evidence="9">The sequence shown here is derived from an EMBL/GenBank/DDBJ whole genome shotgun (WGS) entry which is preliminary data.</text>
</comment>
<keyword evidence="5 7" id="KW-0472">Membrane</keyword>
<name>A0A5S5C2W3_9FLAO</name>
<evidence type="ECO:0000313" key="9">
    <source>
        <dbReference type="EMBL" id="TYP72766.1"/>
    </source>
</evidence>
<reference evidence="9 10" key="1">
    <citation type="submission" date="2019-07" db="EMBL/GenBank/DDBJ databases">
        <title>Genomic Encyclopedia of Archaeal and Bacterial Type Strains, Phase II (KMG-II): from individual species to whole genera.</title>
        <authorList>
            <person name="Goeker M."/>
        </authorList>
    </citation>
    <scope>NUCLEOTIDE SEQUENCE [LARGE SCALE GENOMIC DNA]</scope>
    <source>
        <strain evidence="9 10">DSM 17527</strain>
    </source>
</reference>
<dbReference type="PROSITE" id="PS52016">
    <property type="entry name" value="TONB_DEPENDENT_REC_3"/>
    <property type="match status" value="1"/>
</dbReference>
<dbReference type="Pfam" id="PF07715">
    <property type="entry name" value="Plug"/>
    <property type="match status" value="1"/>
</dbReference>
<keyword evidence="10" id="KW-1185">Reference proteome</keyword>
<evidence type="ECO:0000256" key="4">
    <source>
        <dbReference type="ARBA" id="ARBA00022692"/>
    </source>
</evidence>
<comment type="subcellular location">
    <subcellularLocation>
        <location evidence="1 7">Cell outer membrane</location>
        <topology evidence="1 7">Multi-pass membrane protein</topology>
    </subcellularLocation>
</comment>
<evidence type="ECO:0000256" key="6">
    <source>
        <dbReference type="ARBA" id="ARBA00023237"/>
    </source>
</evidence>
<dbReference type="GO" id="GO:0009279">
    <property type="term" value="C:cell outer membrane"/>
    <property type="evidence" value="ECO:0007669"/>
    <property type="project" value="UniProtKB-SubCell"/>
</dbReference>
<dbReference type="GO" id="GO:0015344">
    <property type="term" value="F:siderophore uptake transmembrane transporter activity"/>
    <property type="evidence" value="ECO:0007669"/>
    <property type="project" value="TreeGrafter"/>
</dbReference>
<dbReference type="GO" id="GO:0044718">
    <property type="term" value="P:siderophore transmembrane transport"/>
    <property type="evidence" value="ECO:0007669"/>
    <property type="project" value="TreeGrafter"/>
</dbReference>
<evidence type="ECO:0000256" key="7">
    <source>
        <dbReference type="PROSITE-ProRule" id="PRU01360"/>
    </source>
</evidence>
<dbReference type="EMBL" id="VNHU01000006">
    <property type="protein sequence ID" value="TYP72766.1"/>
    <property type="molecule type" value="Genomic_DNA"/>
</dbReference>
<dbReference type="InterPro" id="IPR037066">
    <property type="entry name" value="Plug_dom_sf"/>
</dbReference>
<keyword evidence="2 7" id="KW-0813">Transport</keyword>
<keyword evidence="4 7" id="KW-0812">Transmembrane</keyword>